<keyword evidence="7" id="KW-0862">Zinc</keyword>
<evidence type="ECO:0000256" key="4">
    <source>
        <dbReference type="ARBA" id="ARBA00022723"/>
    </source>
</evidence>
<evidence type="ECO:0000256" key="1">
    <source>
        <dbReference type="ARBA" id="ARBA00004123"/>
    </source>
</evidence>
<dbReference type="SUPFAM" id="SSF57667">
    <property type="entry name" value="beta-beta-alpha zinc fingers"/>
    <property type="match status" value="3"/>
</dbReference>
<proteinExistence type="inferred from homology"/>
<dbReference type="InterPro" id="IPR043359">
    <property type="entry name" value="GLI-like"/>
</dbReference>
<feature type="domain" description="C2H2-type" evidence="12">
    <location>
        <begin position="412"/>
        <end position="439"/>
    </location>
</feature>
<dbReference type="GO" id="GO:0008270">
    <property type="term" value="F:zinc ion binding"/>
    <property type="evidence" value="ECO:0007669"/>
    <property type="project" value="UniProtKB-KW"/>
</dbReference>
<comment type="similarity">
    <text evidence="2">Belongs to the GLI C2H2-type zinc-finger protein family.</text>
</comment>
<dbReference type="Pfam" id="PF00096">
    <property type="entry name" value="zf-C2H2"/>
    <property type="match status" value="3"/>
</dbReference>
<feature type="domain" description="C2H2-type" evidence="12">
    <location>
        <begin position="470"/>
        <end position="499"/>
    </location>
</feature>
<dbReference type="InterPro" id="IPR056436">
    <property type="entry name" value="Znf-C2H2_ZIC1-5/GLI1-3-like"/>
</dbReference>
<dbReference type="GO" id="GO:0042254">
    <property type="term" value="P:ribosome biogenesis"/>
    <property type="evidence" value="ECO:0007669"/>
    <property type="project" value="UniProtKB-KW"/>
</dbReference>
<comment type="subcellular location">
    <subcellularLocation>
        <location evidence="1">Nucleus</location>
    </subcellularLocation>
</comment>
<dbReference type="Gene3D" id="3.30.160.60">
    <property type="entry name" value="Classic Zinc Finger"/>
    <property type="match status" value="5"/>
</dbReference>
<feature type="compositionally biased region" description="Low complexity" evidence="11">
    <location>
        <begin position="601"/>
        <end position="613"/>
    </location>
</feature>
<feature type="domain" description="C2H2-type" evidence="12">
    <location>
        <begin position="373"/>
        <end position="403"/>
    </location>
</feature>
<feature type="region of interest" description="Disordered" evidence="11">
    <location>
        <begin position="595"/>
        <end position="621"/>
    </location>
</feature>
<feature type="domain" description="C2H2-type" evidence="12">
    <location>
        <begin position="500"/>
        <end position="529"/>
    </location>
</feature>
<evidence type="ECO:0000256" key="10">
    <source>
        <dbReference type="PROSITE-ProRule" id="PRU00042"/>
    </source>
</evidence>
<dbReference type="EMBL" id="WBMY01006214">
    <property type="protein sequence ID" value="NXB73697.1"/>
    <property type="molecule type" value="Genomic_DNA"/>
</dbReference>
<feature type="domain" description="C2H2-type" evidence="12">
    <location>
        <begin position="440"/>
        <end position="469"/>
    </location>
</feature>
<dbReference type="Proteomes" id="UP000660704">
    <property type="component" value="Unassembled WGS sequence"/>
</dbReference>
<evidence type="ECO:0000256" key="11">
    <source>
        <dbReference type="SAM" id="MobiDB-lite"/>
    </source>
</evidence>
<keyword evidence="14" id="KW-1185">Reference proteome</keyword>
<dbReference type="FunFam" id="3.30.160.60:FF:000359">
    <property type="entry name" value="GLIS family zinc finger 2"/>
    <property type="match status" value="1"/>
</dbReference>
<dbReference type="FunFam" id="3.30.160.60:FF:001102">
    <property type="entry name" value="Transcription factor IIIA"/>
    <property type="match status" value="1"/>
</dbReference>
<dbReference type="PROSITE" id="PS50157">
    <property type="entry name" value="ZINC_FINGER_C2H2_2"/>
    <property type="match status" value="5"/>
</dbReference>
<feature type="region of interest" description="Disordered" evidence="11">
    <location>
        <begin position="293"/>
        <end position="356"/>
    </location>
</feature>
<accession>A0A851J4B2</accession>
<evidence type="ECO:0000256" key="2">
    <source>
        <dbReference type="ARBA" id="ARBA00010831"/>
    </source>
</evidence>
<keyword evidence="8" id="KW-0539">Nucleus</keyword>
<feature type="non-terminal residue" evidence="13">
    <location>
        <position position="1"/>
    </location>
</feature>
<dbReference type="SMART" id="SM00355">
    <property type="entry name" value="ZnF_C2H2"/>
    <property type="match status" value="5"/>
</dbReference>
<dbReference type="FunFam" id="3.30.160.60:FF:000048">
    <property type="entry name" value="GLI family zinc finger 3"/>
    <property type="match status" value="1"/>
</dbReference>
<feature type="compositionally biased region" description="Low complexity" evidence="11">
    <location>
        <begin position="332"/>
        <end position="350"/>
    </location>
</feature>
<comment type="caution">
    <text evidence="13">The sequence shown here is derived from an EMBL/GenBank/DDBJ whole genome shotgun (WGS) entry which is preliminary data.</text>
</comment>
<keyword evidence="6 10" id="KW-0863">Zinc-finger</keyword>
<evidence type="ECO:0000256" key="7">
    <source>
        <dbReference type="ARBA" id="ARBA00022833"/>
    </source>
</evidence>
<dbReference type="AlphaFoldDB" id="A0A851J4B2"/>
<dbReference type="PANTHER" id="PTHR45718:SF1">
    <property type="entry name" value="ZINC FINGER PROTEIN GLIS3"/>
    <property type="match status" value="1"/>
</dbReference>
<feature type="region of interest" description="Disordered" evidence="11">
    <location>
        <begin position="515"/>
        <end position="546"/>
    </location>
</feature>
<keyword evidence="3" id="KW-0690">Ribosome biogenesis</keyword>
<organism evidence="13 14">
    <name type="scientific">Donacobius atricapilla</name>
    <dbReference type="NCBI Taxonomy" id="237420"/>
    <lineage>
        <taxon>Eukaryota</taxon>
        <taxon>Metazoa</taxon>
        <taxon>Chordata</taxon>
        <taxon>Craniata</taxon>
        <taxon>Vertebrata</taxon>
        <taxon>Euteleostomi</taxon>
        <taxon>Archelosauria</taxon>
        <taxon>Archosauria</taxon>
        <taxon>Dinosauria</taxon>
        <taxon>Saurischia</taxon>
        <taxon>Theropoda</taxon>
        <taxon>Coelurosauria</taxon>
        <taxon>Aves</taxon>
        <taxon>Neognathae</taxon>
        <taxon>Neoaves</taxon>
        <taxon>Telluraves</taxon>
        <taxon>Australaves</taxon>
        <taxon>Passeriformes</taxon>
        <taxon>Mimidae</taxon>
        <taxon>Donacobius</taxon>
    </lineage>
</organism>
<name>A0A851J4B2_9PASS</name>
<evidence type="ECO:0000259" key="12">
    <source>
        <dbReference type="PROSITE" id="PS50157"/>
    </source>
</evidence>
<evidence type="ECO:0000313" key="13">
    <source>
        <dbReference type="EMBL" id="NXB73697.1"/>
    </source>
</evidence>
<protein>
    <recommendedName>
        <fullName evidence="9">Transcription factor IIIA</fullName>
    </recommendedName>
</protein>
<dbReference type="FunFam" id="3.30.160.60:FF:000031">
    <property type="entry name" value="GLI family zinc finger 3"/>
    <property type="match status" value="1"/>
</dbReference>
<dbReference type="InterPro" id="IPR013087">
    <property type="entry name" value="Znf_C2H2_type"/>
</dbReference>
<feature type="compositionally biased region" description="Pro residues" evidence="11">
    <location>
        <begin position="310"/>
        <end position="331"/>
    </location>
</feature>
<dbReference type="PROSITE" id="PS00028">
    <property type="entry name" value="ZINC_FINGER_C2H2_1"/>
    <property type="match status" value="4"/>
</dbReference>
<sequence>KSIGKGRGNNAIVTGNPMTVQQLGPLSHSVNQLSTACRHISPSLQRFMDASSLWASPSDTRSLLSFESLASTVLCLSEGHSPLGAEQEWSHRYRTFSSVPPDHGLQNGRELEDLINFSPEASMSSNPLPSCLYGMKNKNTPYSGPCQSSVWSQSARSRKRTLPVSPLSDGIGIEFNTIIRTSPTSLMAYINNSSRASPANVSPQPEVYGHFLGVRGSCIPQNCSVSTAQKGCHMPNGNVTFPGYAESGAGEYQQVHQLEQASLRQMPATNNMAIQQGVLPPDSQAMDILKNKPLDDFSGTAADAPLSPLVLPPPPPPPPPPAALQGPPPPYHVHQPQHPHSLPGHGRLLPLLPPAPGALLEEDGELDDFSGKHSCCWVDCGKMYDHQEELVRHIEKIHIDQGKGENFACCWTGCPRRFKPFNARYKLLIHMRIHSGEKPNKCTFQGCKKAFSRLENLKIHIRSHTGEKPYSCPYLGCEKAFSNSSDRAKHMKTHLDTKPYACEIPGCTKRYTDPSSLRKHWKSHSSKDQQLRKKLRSSSKIGQDIPNNCPAIQSLQPALSPHDGVGNTIGHSPGPACNIYTAAVIPSTQINQSGTAAGAVSLSHPSSHPSPGHNLQGSPLHPPQILLLAAADSERFVAPAPSPHHISPQRMPIPRSIMQRQTPQPPQPPQLAGMPLKTYQPAERPSLHPNILHSQGFCAQLQTFCPPHCADTQKNIQDSVSCGMVPSVDCSALTSADQAGLGLFHQDFSDRSGIKVYDFPAGSVDTFGDSAYSMLEDSSFLQVNAVDHCFSQLSSVYTEG</sequence>
<gene>
    <name evidence="13" type="primary">Glis3</name>
    <name evidence="13" type="ORF">DONATR_R10109</name>
</gene>
<dbReference type="GO" id="GO:0005634">
    <property type="term" value="C:nucleus"/>
    <property type="evidence" value="ECO:0007669"/>
    <property type="project" value="UniProtKB-SubCell"/>
</dbReference>
<dbReference type="Pfam" id="PF23561">
    <property type="entry name" value="zf-C2H2_15"/>
    <property type="match status" value="1"/>
</dbReference>
<evidence type="ECO:0000313" key="14">
    <source>
        <dbReference type="Proteomes" id="UP000660704"/>
    </source>
</evidence>
<dbReference type="GO" id="GO:0000981">
    <property type="term" value="F:DNA-binding transcription factor activity, RNA polymerase II-specific"/>
    <property type="evidence" value="ECO:0007669"/>
    <property type="project" value="TreeGrafter"/>
</dbReference>
<evidence type="ECO:0000256" key="9">
    <source>
        <dbReference type="ARBA" id="ARBA00040434"/>
    </source>
</evidence>
<evidence type="ECO:0000256" key="5">
    <source>
        <dbReference type="ARBA" id="ARBA00022737"/>
    </source>
</evidence>
<keyword evidence="5" id="KW-0677">Repeat</keyword>
<feature type="non-terminal residue" evidence="13">
    <location>
        <position position="800"/>
    </location>
</feature>
<evidence type="ECO:0000256" key="8">
    <source>
        <dbReference type="ARBA" id="ARBA00023242"/>
    </source>
</evidence>
<dbReference type="PANTHER" id="PTHR45718">
    <property type="entry name" value="TRANSCRIPTIONAL ACTIVATOR CUBITUS INTERRUPTUS"/>
    <property type="match status" value="1"/>
</dbReference>
<dbReference type="GO" id="GO:0000978">
    <property type="term" value="F:RNA polymerase II cis-regulatory region sequence-specific DNA binding"/>
    <property type="evidence" value="ECO:0007669"/>
    <property type="project" value="TreeGrafter"/>
</dbReference>
<dbReference type="InterPro" id="IPR036236">
    <property type="entry name" value="Znf_C2H2_sf"/>
</dbReference>
<evidence type="ECO:0000256" key="6">
    <source>
        <dbReference type="ARBA" id="ARBA00022771"/>
    </source>
</evidence>
<evidence type="ECO:0000256" key="3">
    <source>
        <dbReference type="ARBA" id="ARBA00022517"/>
    </source>
</evidence>
<keyword evidence="4" id="KW-0479">Metal-binding</keyword>
<reference evidence="13" key="1">
    <citation type="submission" date="2019-09" db="EMBL/GenBank/DDBJ databases">
        <title>Bird 10,000 Genomes (B10K) Project - Family phase.</title>
        <authorList>
            <person name="Zhang G."/>
        </authorList>
    </citation>
    <scope>NUCLEOTIDE SEQUENCE</scope>
    <source>
        <strain evidence="13">B10K-DU-001-63</strain>
        <tissue evidence="13">Muscle</tissue>
    </source>
</reference>